<evidence type="ECO:0000256" key="5">
    <source>
        <dbReference type="ARBA" id="ARBA00023236"/>
    </source>
</evidence>
<evidence type="ECO:0000256" key="2">
    <source>
        <dbReference type="ARBA" id="ARBA00022763"/>
    </source>
</evidence>
<dbReference type="Gene3D" id="3.40.1170.60">
    <property type="match status" value="1"/>
</dbReference>
<dbReference type="Proteomes" id="UP000249396">
    <property type="component" value="Unassembled WGS sequence"/>
</dbReference>
<dbReference type="PROSITE" id="PS50173">
    <property type="entry name" value="UMUC"/>
    <property type="match status" value="1"/>
</dbReference>
<keyword evidence="2" id="KW-0227">DNA damage</keyword>
<dbReference type="GO" id="GO:0003684">
    <property type="term" value="F:damaged DNA binding"/>
    <property type="evidence" value="ECO:0007669"/>
    <property type="project" value="InterPro"/>
</dbReference>
<dbReference type="EMBL" id="QJPH01000476">
    <property type="protein sequence ID" value="PZN72695.1"/>
    <property type="molecule type" value="Genomic_DNA"/>
</dbReference>
<dbReference type="InterPro" id="IPR043128">
    <property type="entry name" value="Rev_trsase/Diguanyl_cyclase"/>
</dbReference>
<evidence type="ECO:0000256" key="4">
    <source>
        <dbReference type="ARBA" id="ARBA00023204"/>
    </source>
</evidence>
<organism evidence="7 8">
    <name type="scientific">Candidatus Methylumidiphilus alinenensis</name>
    <dbReference type="NCBI Taxonomy" id="2202197"/>
    <lineage>
        <taxon>Bacteria</taxon>
        <taxon>Pseudomonadati</taxon>
        <taxon>Pseudomonadota</taxon>
        <taxon>Gammaproteobacteria</taxon>
        <taxon>Methylococcales</taxon>
        <taxon>Candidatus Methylumidiphilus</taxon>
    </lineage>
</organism>
<evidence type="ECO:0000256" key="1">
    <source>
        <dbReference type="ARBA" id="ARBA00010945"/>
    </source>
</evidence>
<name>A0A2W4QKJ2_9GAMM</name>
<dbReference type="InterPro" id="IPR001126">
    <property type="entry name" value="UmuC"/>
</dbReference>
<feature type="domain" description="UmuC" evidence="6">
    <location>
        <begin position="2"/>
        <end position="188"/>
    </location>
</feature>
<dbReference type="Pfam" id="PF11799">
    <property type="entry name" value="IMS_C"/>
    <property type="match status" value="1"/>
</dbReference>
<dbReference type="PANTHER" id="PTHR11076:SF34">
    <property type="entry name" value="PROTEIN UMUC"/>
    <property type="match status" value="1"/>
</dbReference>
<dbReference type="Pfam" id="PF00817">
    <property type="entry name" value="IMS"/>
    <property type="match status" value="1"/>
</dbReference>
<evidence type="ECO:0000259" key="6">
    <source>
        <dbReference type="PROSITE" id="PS50173"/>
    </source>
</evidence>
<dbReference type="InterPro" id="IPR017961">
    <property type="entry name" value="DNA_pol_Y-fam_little_finger"/>
</dbReference>
<dbReference type="CDD" id="cd01700">
    <property type="entry name" value="PolY_Pol_V_umuC"/>
    <property type="match status" value="1"/>
</dbReference>
<sequence length="426" mass="48149">MFALVDANNFYVSCHRAFDPSLKGKPVVVLSNNDGCCVARSNEVKALGVKMGTPWFQLYDLAKQHGIIALSSNYCLYGDVSLRFMRILAQFSPVQEVYSIDECFLDFTGFNYIDMTGYGQTIRQRVLQWLGLPVCVGIGPSKTLAKLSNYVAKKREQHQGVFDYSRLSQQEQDELVSSIEVGEVWGIGRRLSERLARQGIETVKDLRDADTKTLRRQFSVVVERTVLELRGVSCLDLEEVAQAKKEIVSSRSFGKLVVKLDDLQQAVASYTSRAAEKLRRQHSVAGALQVFLQTNPHKTGELQYHPNILIPLIEPTADTGLLVSHAMRGLKRIYKPGYRYQKAGVMLMDLSGAKTSQPDLFSHVSTQDRQKSQRRMETLDHINRKMGRGTLRLAAEGFQHTWKVRTDYPSPCYTTRWAELPIAYAK</sequence>
<keyword evidence="4" id="KW-0234">DNA repair</keyword>
<dbReference type="GO" id="GO:0006281">
    <property type="term" value="P:DNA repair"/>
    <property type="evidence" value="ECO:0007669"/>
    <property type="project" value="UniProtKB-KW"/>
</dbReference>
<dbReference type="GO" id="GO:0009432">
    <property type="term" value="P:SOS response"/>
    <property type="evidence" value="ECO:0007669"/>
    <property type="project" value="UniProtKB-KW"/>
</dbReference>
<accession>A0A2W4QKJ2</accession>
<evidence type="ECO:0000313" key="7">
    <source>
        <dbReference type="EMBL" id="PZN72695.1"/>
    </source>
</evidence>
<evidence type="ECO:0000256" key="3">
    <source>
        <dbReference type="ARBA" id="ARBA00023199"/>
    </source>
</evidence>
<dbReference type="InterPro" id="IPR043502">
    <property type="entry name" value="DNA/RNA_pol_sf"/>
</dbReference>
<keyword evidence="5" id="KW-0742">SOS response</keyword>
<evidence type="ECO:0000313" key="8">
    <source>
        <dbReference type="Proteomes" id="UP000249396"/>
    </source>
</evidence>
<dbReference type="GO" id="GO:0005829">
    <property type="term" value="C:cytosol"/>
    <property type="evidence" value="ECO:0007669"/>
    <property type="project" value="TreeGrafter"/>
</dbReference>
<dbReference type="Gene3D" id="1.10.150.20">
    <property type="entry name" value="5' to 3' exonuclease, C-terminal subdomain"/>
    <property type="match status" value="1"/>
</dbReference>
<protein>
    <submittedName>
        <fullName evidence="7">DNA polymerase V subunit UmuC</fullName>
    </submittedName>
</protein>
<dbReference type="InterPro" id="IPR050116">
    <property type="entry name" value="DNA_polymerase-Y"/>
</dbReference>
<dbReference type="Pfam" id="PF13438">
    <property type="entry name" value="DUF4113"/>
    <property type="match status" value="1"/>
</dbReference>
<keyword evidence="3" id="KW-0741">SOS mutagenesis</keyword>
<dbReference type="AlphaFoldDB" id="A0A2W4QKJ2"/>
<comment type="caution">
    <text evidence="7">The sequence shown here is derived from an EMBL/GenBank/DDBJ whole genome shotgun (WGS) entry which is preliminary data.</text>
</comment>
<dbReference type="InterPro" id="IPR025188">
    <property type="entry name" value="DUF4113"/>
</dbReference>
<comment type="similarity">
    <text evidence="1">Belongs to the DNA polymerase type-Y family.</text>
</comment>
<dbReference type="SUPFAM" id="SSF56672">
    <property type="entry name" value="DNA/RNA polymerases"/>
    <property type="match status" value="1"/>
</dbReference>
<dbReference type="NCBIfam" id="NF002955">
    <property type="entry name" value="PRK03609.1"/>
    <property type="match status" value="1"/>
</dbReference>
<dbReference type="GO" id="GO:0003887">
    <property type="term" value="F:DNA-directed DNA polymerase activity"/>
    <property type="evidence" value="ECO:0007669"/>
    <property type="project" value="TreeGrafter"/>
</dbReference>
<dbReference type="GO" id="GO:0042276">
    <property type="term" value="P:error-prone translesion synthesis"/>
    <property type="evidence" value="ECO:0007669"/>
    <property type="project" value="TreeGrafter"/>
</dbReference>
<gene>
    <name evidence="7" type="ORF">DM484_24135</name>
</gene>
<proteinExistence type="inferred from homology"/>
<dbReference type="Gene3D" id="3.30.70.270">
    <property type="match status" value="1"/>
</dbReference>
<dbReference type="PANTHER" id="PTHR11076">
    <property type="entry name" value="DNA REPAIR POLYMERASE UMUC / TRANSFERASE FAMILY MEMBER"/>
    <property type="match status" value="1"/>
</dbReference>
<reference evidence="7 8" key="1">
    <citation type="journal article" date="2018" name="Aquat. Microb. Ecol.">
        <title>Gammaproteobacterial methanotrophs dominate.</title>
        <authorList>
            <person name="Rissanen A.J."/>
            <person name="Saarenheimo J."/>
            <person name="Tiirola M."/>
            <person name="Peura S."/>
            <person name="Aalto S.L."/>
            <person name="Karvinen A."/>
            <person name="Nykanen H."/>
        </authorList>
    </citation>
    <scope>NUCLEOTIDE SEQUENCE [LARGE SCALE GENOMIC DNA]</scope>
    <source>
        <strain evidence="7">AMbin10</strain>
    </source>
</reference>